<reference evidence="1" key="1">
    <citation type="submission" date="2021-05" db="EMBL/GenBank/DDBJ databases">
        <authorList>
            <person name="Alioto T."/>
            <person name="Alioto T."/>
            <person name="Gomez Garrido J."/>
        </authorList>
    </citation>
    <scope>NUCLEOTIDE SEQUENCE</scope>
</reference>
<proteinExistence type="predicted"/>
<protein>
    <submittedName>
        <fullName evidence="1">Uncharacterized protein</fullName>
    </submittedName>
</protein>
<evidence type="ECO:0000313" key="1">
    <source>
        <dbReference type="EMBL" id="CAG6692505.1"/>
    </source>
</evidence>
<sequence>MTSVLSNISELPLDPEQPSCSRNVDVVVLEERGTVNVITDKLVAALDKCQVSDREAVHLLITTAEALGHDPSTLAINRTTIQRRRQEIREKIALEIKERFANVELNNIVVHWDGKLLPSITGKTLEERLPQSL</sequence>
<name>A0A8D8TUD9_9HEMI</name>
<organism evidence="1">
    <name type="scientific">Cacopsylla melanoneura</name>
    <dbReference type="NCBI Taxonomy" id="428564"/>
    <lineage>
        <taxon>Eukaryota</taxon>
        <taxon>Metazoa</taxon>
        <taxon>Ecdysozoa</taxon>
        <taxon>Arthropoda</taxon>
        <taxon>Hexapoda</taxon>
        <taxon>Insecta</taxon>
        <taxon>Pterygota</taxon>
        <taxon>Neoptera</taxon>
        <taxon>Paraneoptera</taxon>
        <taxon>Hemiptera</taxon>
        <taxon>Sternorrhyncha</taxon>
        <taxon>Psylloidea</taxon>
        <taxon>Psyllidae</taxon>
        <taxon>Psyllinae</taxon>
        <taxon>Cacopsylla</taxon>
    </lineage>
</organism>
<dbReference type="AlphaFoldDB" id="A0A8D8TUD9"/>
<accession>A0A8D8TUD9</accession>
<dbReference type="EMBL" id="HBUF01307616">
    <property type="protein sequence ID" value="CAG6692505.1"/>
    <property type="molecule type" value="Transcribed_RNA"/>
</dbReference>